<dbReference type="GO" id="GO:0098793">
    <property type="term" value="C:presynapse"/>
    <property type="evidence" value="ECO:0007669"/>
    <property type="project" value="GOC"/>
</dbReference>
<evidence type="ECO:0000259" key="9">
    <source>
        <dbReference type="PROSITE" id="PS50192"/>
    </source>
</evidence>
<accession>A0AAV6TTQ2</accession>
<keyword evidence="5" id="KW-0175">Coiled coil</keyword>
<feature type="signal peptide" evidence="8">
    <location>
        <begin position="1"/>
        <end position="16"/>
    </location>
</feature>
<protein>
    <recommendedName>
        <fullName evidence="7">Synaptosomal-associated protein</fullName>
    </recommendedName>
</protein>
<dbReference type="PANTHER" id="PTHR19305">
    <property type="entry name" value="SYNAPTOSOMAL ASSOCIATED PROTEIN"/>
    <property type="match status" value="1"/>
</dbReference>
<dbReference type="GO" id="GO:0016082">
    <property type="term" value="P:synaptic vesicle priming"/>
    <property type="evidence" value="ECO:0007669"/>
    <property type="project" value="TreeGrafter"/>
</dbReference>
<comment type="caution">
    <text evidence="10">The sequence shown here is derived from an EMBL/GenBank/DDBJ whole genome shotgun (WGS) entry which is preliminary data.</text>
</comment>
<dbReference type="GO" id="GO:0043005">
    <property type="term" value="C:neuron projection"/>
    <property type="evidence" value="ECO:0007669"/>
    <property type="project" value="UniProtKB-KW"/>
</dbReference>
<dbReference type="GO" id="GO:0031629">
    <property type="term" value="P:synaptic vesicle fusion to presynaptic active zone membrane"/>
    <property type="evidence" value="ECO:0007669"/>
    <property type="project" value="TreeGrafter"/>
</dbReference>
<evidence type="ECO:0000256" key="4">
    <source>
        <dbReference type="ARBA" id="ARBA00023018"/>
    </source>
</evidence>
<dbReference type="CDD" id="cd15889">
    <property type="entry name" value="SNARE_SNAP25N_23N"/>
    <property type="match status" value="1"/>
</dbReference>
<evidence type="ECO:0000256" key="1">
    <source>
        <dbReference type="ARBA" id="ARBA00009480"/>
    </source>
</evidence>
<keyword evidence="2" id="KW-0771">Synaptosome</keyword>
<feature type="chain" id="PRO_5043372446" description="Synaptosomal-associated protein" evidence="8">
    <location>
        <begin position="17"/>
        <end position="246"/>
    </location>
</feature>
<evidence type="ECO:0000256" key="6">
    <source>
        <dbReference type="ARBA" id="ARBA00034102"/>
    </source>
</evidence>
<feature type="domain" description="T-SNARE coiled-coil homology" evidence="9">
    <location>
        <begin position="77"/>
        <end position="117"/>
    </location>
</feature>
<evidence type="ECO:0000256" key="2">
    <source>
        <dbReference type="ARBA" id="ARBA00022599"/>
    </source>
</evidence>
<keyword evidence="8" id="KW-0732">Signal</keyword>
<comment type="subcellular location">
    <subcellularLocation>
        <location evidence="6">Synapse</location>
        <location evidence="6">Synaptosome</location>
    </subcellularLocation>
</comment>
<dbReference type="Proteomes" id="UP000827092">
    <property type="component" value="Unassembled WGS sequence"/>
</dbReference>
<dbReference type="InterPro" id="IPR000928">
    <property type="entry name" value="SNAP-25_dom"/>
</dbReference>
<reference evidence="10 11" key="1">
    <citation type="journal article" date="2022" name="Nat. Ecol. Evol.">
        <title>A masculinizing supergene underlies an exaggerated male reproductive morph in a spider.</title>
        <authorList>
            <person name="Hendrickx F."/>
            <person name="De Corte Z."/>
            <person name="Sonet G."/>
            <person name="Van Belleghem S.M."/>
            <person name="Kostlbacher S."/>
            <person name="Vangestel C."/>
        </authorList>
    </citation>
    <scope>NUCLEOTIDE SEQUENCE [LARGE SCALE GENOMIC DNA]</scope>
    <source>
        <strain evidence="10">W744_W776</strain>
    </source>
</reference>
<dbReference type="PANTHER" id="PTHR19305:SF14">
    <property type="entry name" value="SYNAPTOSOMAL-ASSOCIATED PROTEIN-RELATED"/>
    <property type="match status" value="1"/>
</dbReference>
<evidence type="ECO:0000256" key="7">
    <source>
        <dbReference type="RuleBase" id="RU003496"/>
    </source>
</evidence>
<gene>
    <name evidence="10" type="ORF">JTE90_002870</name>
</gene>
<evidence type="ECO:0000313" key="11">
    <source>
        <dbReference type="Proteomes" id="UP000827092"/>
    </source>
</evidence>
<comment type="similarity">
    <text evidence="1 7">Belongs to the SNAP-25 family.</text>
</comment>
<dbReference type="GO" id="GO:0005484">
    <property type="term" value="F:SNAP receptor activity"/>
    <property type="evidence" value="ECO:0007669"/>
    <property type="project" value="TreeGrafter"/>
</dbReference>
<dbReference type="GO" id="GO:0005886">
    <property type="term" value="C:plasma membrane"/>
    <property type="evidence" value="ECO:0007669"/>
    <property type="project" value="TreeGrafter"/>
</dbReference>
<evidence type="ECO:0000256" key="8">
    <source>
        <dbReference type="SAM" id="SignalP"/>
    </source>
</evidence>
<dbReference type="SUPFAM" id="SSF58038">
    <property type="entry name" value="SNARE fusion complex"/>
    <property type="match status" value="3"/>
</dbReference>
<organism evidence="10 11">
    <name type="scientific">Oedothorax gibbosus</name>
    <dbReference type="NCBI Taxonomy" id="931172"/>
    <lineage>
        <taxon>Eukaryota</taxon>
        <taxon>Metazoa</taxon>
        <taxon>Ecdysozoa</taxon>
        <taxon>Arthropoda</taxon>
        <taxon>Chelicerata</taxon>
        <taxon>Arachnida</taxon>
        <taxon>Araneae</taxon>
        <taxon>Araneomorphae</taxon>
        <taxon>Entelegynae</taxon>
        <taxon>Araneoidea</taxon>
        <taxon>Linyphiidae</taxon>
        <taxon>Erigoninae</taxon>
        <taxon>Oedothorax</taxon>
    </lineage>
</organism>
<keyword evidence="4" id="KW-0770">Synapse</keyword>
<dbReference type="AlphaFoldDB" id="A0AAV6TTQ2"/>
<dbReference type="Gene3D" id="1.20.5.110">
    <property type="match status" value="3"/>
</dbReference>
<dbReference type="CDD" id="cd15885">
    <property type="entry name" value="SNARE_SNAP25C"/>
    <property type="match status" value="1"/>
</dbReference>
<dbReference type="FunFam" id="1.20.5.110:FF:000018">
    <property type="entry name" value="Synaptosomal-associated protein"/>
    <property type="match status" value="1"/>
</dbReference>
<feature type="domain" description="T-SNARE coiled-coil homology" evidence="9">
    <location>
        <begin position="178"/>
        <end position="240"/>
    </location>
</feature>
<keyword evidence="3" id="KW-0677">Repeat</keyword>
<dbReference type="EMBL" id="JAFNEN010001030">
    <property type="protein sequence ID" value="KAG8175327.1"/>
    <property type="molecule type" value="Genomic_DNA"/>
</dbReference>
<evidence type="ECO:0000256" key="3">
    <source>
        <dbReference type="ARBA" id="ARBA00022737"/>
    </source>
</evidence>
<proteinExistence type="inferred from homology"/>
<dbReference type="GO" id="GO:0031201">
    <property type="term" value="C:SNARE complex"/>
    <property type="evidence" value="ECO:0007669"/>
    <property type="project" value="TreeGrafter"/>
</dbReference>
<evidence type="ECO:0000313" key="10">
    <source>
        <dbReference type="EMBL" id="KAG8175327.1"/>
    </source>
</evidence>
<name>A0AAV6TTQ2_9ARAC</name>
<evidence type="ECO:0000256" key="5">
    <source>
        <dbReference type="ARBA" id="ARBA00023054"/>
    </source>
</evidence>
<dbReference type="Pfam" id="PF00835">
    <property type="entry name" value="SNAP-25"/>
    <property type="match status" value="1"/>
</dbReference>
<dbReference type="SMART" id="SM00397">
    <property type="entry name" value="t_SNARE"/>
    <property type="match status" value="2"/>
</dbReference>
<dbReference type="GO" id="GO:0019905">
    <property type="term" value="F:syntaxin binding"/>
    <property type="evidence" value="ECO:0007669"/>
    <property type="project" value="TreeGrafter"/>
</dbReference>
<keyword evidence="11" id="KW-1185">Reference proteome</keyword>
<dbReference type="InterPro" id="IPR000727">
    <property type="entry name" value="T_SNARE_dom"/>
</dbReference>
<dbReference type="PROSITE" id="PS50192">
    <property type="entry name" value="T_SNARE"/>
    <property type="match status" value="2"/>
</dbReference>
<sequence length="246" mass="27365">MKYNFFLLFFINLAAANKTTKMNQDTSEIEILQMKANQVTDDSLESTRRMLQLAEESKDTGIQTLVALDEQGGNSEDVGVKTLTMLNVQGEQLDRIEEDMDVIHSDMREAEKNLTGMEKCCGLCICPCAKASDFRADSQAWRNNEDGKVVNSQPTRVVDNRNGTGPSSGGYVQRITNDAREDEMEENMQQVSSIIGNLKNMAIDMGSEIDSQNRQIDTINMKAQSNETHVVNANARASKLLGKNNQ</sequence>